<reference evidence="1" key="2">
    <citation type="submission" date="2020-09" db="EMBL/GenBank/DDBJ databases">
        <authorList>
            <person name="Sun Q."/>
            <person name="Zhou Y."/>
        </authorList>
    </citation>
    <scope>NUCLEOTIDE SEQUENCE</scope>
    <source>
        <strain evidence="1">CGMCC 1.15367</strain>
    </source>
</reference>
<gene>
    <name evidence="1" type="ORF">GCM10011390_33540</name>
</gene>
<dbReference type="SUPFAM" id="SSF46955">
    <property type="entry name" value="Putative DNA-binding domain"/>
    <property type="match status" value="1"/>
</dbReference>
<dbReference type="AlphaFoldDB" id="A0A916ZSD0"/>
<dbReference type="InterPro" id="IPR009061">
    <property type="entry name" value="DNA-bd_dom_put_sf"/>
</dbReference>
<keyword evidence="2" id="KW-1185">Reference proteome</keyword>
<dbReference type="EMBL" id="BMIQ01000005">
    <property type="protein sequence ID" value="GGE11732.1"/>
    <property type="molecule type" value="Genomic_DNA"/>
</dbReference>
<protein>
    <recommendedName>
        <fullName evidence="3">MerR-like DNA binding protein</fullName>
    </recommendedName>
</protein>
<reference evidence="1" key="1">
    <citation type="journal article" date="2014" name="Int. J. Syst. Evol. Microbiol.">
        <title>Complete genome sequence of Corynebacterium casei LMG S-19264T (=DSM 44701T), isolated from a smear-ripened cheese.</title>
        <authorList>
            <consortium name="US DOE Joint Genome Institute (JGI-PGF)"/>
            <person name="Walter F."/>
            <person name="Albersmeier A."/>
            <person name="Kalinowski J."/>
            <person name="Ruckert C."/>
        </authorList>
    </citation>
    <scope>NUCLEOTIDE SEQUENCE</scope>
    <source>
        <strain evidence="1">CGMCC 1.15367</strain>
    </source>
</reference>
<dbReference type="RefSeq" id="WP_188910501.1">
    <property type="nucleotide sequence ID" value="NZ_BMIQ01000005.1"/>
</dbReference>
<name>A0A916ZSD0_9HYPH</name>
<comment type="caution">
    <text evidence="1">The sequence shown here is derived from an EMBL/GenBank/DDBJ whole genome shotgun (WGS) entry which is preliminary data.</text>
</comment>
<dbReference type="Proteomes" id="UP000644699">
    <property type="component" value="Unassembled WGS sequence"/>
</dbReference>
<proteinExistence type="predicted"/>
<evidence type="ECO:0000313" key="2">
    <source>
        <dbReference type="Proteomes" id="UP000644699"/>
    </source>
</evidence>
<accession>A0A916ZSD0</accession>
<evidence type="ECO:0008006" key="3">
    <source>
        <dbReference type="Google" id="ProtNLM"/>
    </source>
</evidence>
<organism evidence="1 2">
    <name type="scientific">Aureimonas endophytica</name>
    <dbReference type="NCBI Taxonomy" id="2027858"/>
    <lineage>
        <taxon>Bacteria</taxon>
        <taxon>Pseudomonadati</taxon>
        <taxon>Pseudomonadota</taxon>
        <taxon>Alphaproteobacteria</taxon>
        <taxon>Hyphomicrobiales</taxon>
        <taxon>Aurantimonadaceae</taxon>
        <taxon>Aureimonas</taxon>
    </lineage>
</organism>
<sequence>MPAPQTASIQTGISASGRIARHAEILSAQLRMMRDAMFPPTAQKTLRSFSSGEVARFVGVSDGYLRQLSLDGLGPVPNLSPGGRRSYSLAQMNDLRQFLASHRPKEALTFLPRRRAHEKLQVLLAGLSRLGDRSRSPGFALRQARRPMREVVRPTYFDGTP</sequence>
<evidence type="ECO:0000313" key="1">
    <source>
        <dbReference type="EMBL" id="GGE11732.1"/>
    </source>
</evidence>